<reference evidence="1 2" key="1">
    <citation type="submission" date="2017-03" db="EMBL/GenBank/DDBJ databases">
        <title>Complete genome sequence of Candidatus 'Thiodictyon syntrophicum' sp. nov. strain Cad16T, a photolithoautotroph purple sulfur bacterium isolated from an alpine meromictic lake.</title>
        <authorList>
            <person name="Luedin S.M."/>
            <person name="Pothier J.F."/>
            <person name="Danza F."/>
            <person name="Storelli N."/>
            <person name="Wittwer M."/>
            <person name="Tonolla M."/>
        </authorList>
    </citation>
    <scope>NUCLEOTIDE SEQUENCE [LARGE SCALE GENOMIC DNA]</scope>
    <source>
        <strain evidence="1 2">Cad16T</strain>
    </source>
</reference>
<name>A0A2K8U8F8_9GAMM</name>
<organism evidence="1 2">
    <name type="scientific">Candidatus Thiodictyon syntrophicum</name>
    <dbReference type="NCBI Taxonomy" id="1166950"/>
    <lineage>
        <taxon>Bacteria</taxon>
        <taxon>Pseudomonadati</taxon>
        <taxon>Pseudomonadota</taxon>
        <taxon>Gammaproteobacteria</taxon>
        <taxon>Chromatiales</taxon>
        <taxon>Chromatiaceae</taxon>
        <taxon>Thiodictyon</taxon>
    </lineage>
</organism>
<dbReference type="KEGG" id="tsy:THSYN_13265"/>
<keyword evidence="2" id="KW-1185">Reference proteome</keyword>
<dbReference type="OrthoDB" id="1808578at2"/>
<proteinExistence type="predicted"/>
<accession>A0A2K8U8F8</accession>
<gene>
    <name evidence="1" type="ORF">THSYN_13265</name>
</gene>
<evidence type="ECO:0000313" key="1">
    <source>
        <dbReference type="EMBL" id="AUB81834.1"/>
    </source>
</evidence>
<evidence type="ECO:0000313" key="2">
    <source>
        <dbReference type="Proteomes" id="UP000232638"/>
    </source>
</evidence>
<protein>
    <recommendedName>
        <fullName evidence="3">BrnT family toxin</fullName>
    </recommendedName>
</protein>
<sequence>MKIDSLVWPEDRIEHIARHHVTPTEVEEVCFGQPLVLRAKSEGNNPVYYVLGPTAAGRYLFCVIIQFPDGTGYPVTARPMTQAEKQRFMQSKRR</sequence>
<dbReference type="EMBL" id="CP020370">
    <property type="protein sequence ID" value="AUB81834.1"/>
    <property type="molecule type" value="Genomic_DNA"/>
</dbReference>
<dbReference type="AlphaFoldDB" id="A0A2K8U8F8"/>
<dbReference type="Proteomes" id="UP000232638">
    <property type="component" value="Chromosome"/>
</dbReference>
<evidence type="ECO:0008006" key="3">
    <source>
        <dbReference type="Google" id="ProtNLM"/>
    </source>
</evidence>